<dbReference type="InterPro" id="IPR025258">
    <property type="entry name" value="RH_dom"/>
</dbReference>
<gene>
    <name evidence="9" type="primary">DEF8</name>
</gene>
<dbReference type="SUPFAM" id="SSF57889">
    <property type="entry name" value="Cysteine-rich domain"/>
    <property type="match status" value="1"/>
</dbReference>
<keyword evidence="10" id="KW-1185">Reference proteome</keyword>
<dbReference type="PANTHER" id="PTHR12326:SF3">
    <property type="entry name" value="DIFFERENTIALLY EXPRESSED IN FDCP 8 HOMOLOG"/>
    <property type="match status" value="1"/>
</dbReference>
<organism evidence="9 10">
    <name type="scientific">Felis catus</name>
    <name type="common">Cat</name>
    <name type="synonym">Felis silvestris catus</name>
    <dbReference type="NCBI Taxonomy" id="9685"/>
    <lineage>
        <taxon>Eukaryota</taxon>
        <taxon>Metazoa</taxon>
        <taxon>Chordata</taxon>
        <taxon>Craniata</taxon>
        <taxon>Vertebrata</taxon>
        <taxon>Euteleostomi</taxon>
        <taxon>Mammalia</taxon>
        <taxon>Eutheria</taxon>
        <taxon>Laurasiatheria</taxon>
        <taxon>Carnivora</taxon>
        <taxon>Feliformia</taxon>
        <taxon>Felidae</taxon>
        <taxon>Felinae</taxon>
        <taxon>Felis</taxon>
    </lineage>
</organism>
<evidence type="ECO:0000313" key="9">
    <source>
        <dbReference type="Ensembl" id="ENSFCTP00005000360.1"/>
    </source>
</evidence>
<dbReference type="InterPro" id="IPR046349">
    <property type="entry name" value="C1-like_sf"/>
</dbReference>
<sequence length="657" mass="73930">MEYDEKLARFRQAHLNPFNKQLGPRQHEQRASEEAPDFASEEALPELPPGEPEFHCTERVMDLGLSEDHFSRPVGLFLASDIQQLRQAIEECKQVILELPEHSEKQKDAVVRLIHLRLKLQELKDPNEDEPNIRVLLEHRFYKEKSKSVKQTCDKCNTIIWGLIQTWYTCTGCYYRCHSKCLNLISKPCVRSKVSHQAEYELNICPETGLDSQDYRCAECRAPISLRGVPSEARQCDYTGQYYCSHCHWNDLAIIPARVVHNWDFEPRKVSRCSMRYLALMVSRPVLRLREINPLLFNYVEELVEIRKLRQDILLMKPYFITCKEAMEARLLLQTPKEREVFSKQTGILPTKAFSDYVRARNTGRSSSRTGSILWRTMRCTLSRTCWMRTRAASAARSRRPTHSLPSTSSWTVSGVRPRASYASSAERVMCCSPSTATRPCAPSALLSSTGTATMTTLPRAPSVPGSPCGSSHSSRSLVQMWMPRAAGTPPPKPVWHPTCWSLPKSRCFLCSGDPKGAAPGRLPCAGPEGCKQHHEARHLSPRHLLGCGAAWLFAGCAAVKASGLRKQGSGQRASHLPGGKEPWGRGCWALATLKTQKGLCGSSQQTLGMLATYTQTWPEENLQWMIWIYLEAPIPQPLVCLETSSCLWLGSSTTVS</sequence>
<evidence type="ECO:0000256" key="2">
    <source>
        <dbReference type="ARBA" id="ARBA00022737"/>
    </source>
</evidence>
<evidence type="ECO:0000256" key="7">
    <source>
        <dbReference type="SAM" id="MobiDB-lite"/>
    </source>
</evidence>
<dbReference type="Gene3D" id="3.30.60.20">
    <property type="match status" value="1"/>
</dbReference>
<evidence type="ECO:0000256" key="3">
    <source>
        <dbReference type="ARBA" id="ARBA00022771"/>
    </source>
</evidence>
<evidence type="ECO:0000256" key="4">
    <source>
        <dbReference type="ARBA" id="ARBA00022833"/>
    </source>
</evidence>
<keyword evidence="4" id="KW-0862">Zinc</keyword>
<reference evidence="9 10" key="1">
    <citation type="submission" date="2021-02" db="EMBL/GenBank/DDBJ databases">
        <title>Safari Cat Assemblies.</title>
        <authorList>
            <person name="Bredemeyer K.R."/>
            <person name="Murphy W.J."/>
        </authorList>
    </citation>
    <scope>NUCLEOTIDE SEQUENCE [LARGE SCALE GENOMIC DNA]</scope>
</reference>
<reference evidence="9" key="2">
    <citation type="submission" date="2025-08" db="UniProtKB">
        <authorList>
            <consortium name="Ensembl"/>
        </authorList>
    </citation>
    <scope>IDENTIFICATION</scope>
    <source>
        <strain evidence="9">breed Abyssinian</strain>
    </source>
</reference>
<feature type="domain" description="Phorbol-ester/DAG-type" evidence="8">
    <location>
        <begin position="138"/>
        <end position="189"/>
    </location>
</feature>
<evidence type="ECO:0000259" key="8">
    <source>
        <dbReference type="PROSITE" id="PS50081"/>
    </source>
</evidence>
<feature type="region of interest" description="Disordered" evidence="7">
    <location>
        <begin position="14"/>
        <end position="49"/>
    </location>
</feature>
<keyword evidence="1" id="KW-0479">Metal-binding</keyword>
<dbReference type="GeneTree" id="ENSGT00940000159182"/>
<evidence type="ECO:0000313" key="10">
    <source>
        <dbReference type="Proteomes" id="UP000823872"/>
    </source>
</evidence>
<dbReference type="PANTHER" id="PTHR12326">
    <property type="entry name" value="PLECKSTRIN HOMOLOGY DOMAIN CONTAINING PROTEIN"/>
    <property type="match status" value="1"/>
</dbReference>
<feature type="compositionally biased region" description="Acidic residues" evidence="7">
    <location>
        <begin position="34"/>
        <end position="44"/>
    </location>
</feature>
<comment type="function">
    <text evidence="6">Positively regulates lysosome peripheral distribution and ruffled border formation in osteoclasts. Involved in bone resorption.</text>
</comment>
<dbReference type="InterPro" id="IPR047983">
    <property type="entry name" value="DEF8_C1"/>
</dbReference>
<dbReference type="Pfam" id="PF00130">
    <property type="entry name" value="C1_1"/>
    <property type="match status" value="1"/>
</dbReference>
<dbReference type="InterPro" id="IPR051366">
    <property type="entry name" value="DEF8"/>
</dbReference>
<keyword evidence="2" id="KW-0677">Repeat</keyword>
<dbReference type="PROSITE" id="PS50081">
    <property type="entry name" value="ZF_DAG_PE_2"/>
    <property type="match status" value="1"/>
</dbReference>
<dbReference type="PROSITE" id="PS00479">
    <property type="entry name" value="ZF_DAG_PE_1"/>
    <property type="match status" value="1"/>
</dbReference>
<protein>
    <recommendedName>
        <fullName evidence="8">Phorbol-ester/DAG-type domain-containing protein</fullName>
    </recommendedName>
</protein>
<proteinExistence type="inferred from homology"/>
<dbReference type="SMART" id="SM01175">
    <property type="entry name" value="DUF4206"/>
    <property type="match status" value="1"/>
</dbReference>
<dbReference type="Ensembl" id="ENSFCTT00005000728.1">
    <property type="protein sequence ID" value="ENSFCTP00005000360.1"/>
    <property type="gene ID" value="ENSFCTG00005000290.1"/>
</dbReference>
<dbReference type="Proteomes" id="UP000823872">
    <property type="component" value="Chromosome E2"/>
</dbReference>
<evidence type="ECO:0000256" key="1">
    <source>
        <dbReference type="ARBA" id="ARBA00022723"/>
    </source>
</evidence>
<accession>A0ABI7VQE2</accession>
<name>A0ABI7VQE2_FELCA</name>
<comment type="similarity">
    <text evidence="5">Belongs to the DEF8 family.</text>
</comment>
<reference evidence="9" key="3">
    <citation type="submission" date="2025-09" db="UniProtKB">
        <authorList>
            <consortium name="Ensembl"/>
        </authorList>
    </citation>
    <scope>IDENTIFICATION</scope>
    <source>
        <strain evidence="9">breed Abyssinian</strain>
    </source>
</reference>
<dbReference type="CDD" id="cd20819">
    <property type="entry name" value="C1_DEF8"/>
    <property type="match status" value="1"/>
</dbReference>
<keyword evidence="3" id="KW-0863">Zinc-finger</keyword>
<dbReference type="InterPro" id="IPR002219">
    <property type="entry name" value="PKC_DAG/PE"/>
</dbReference>
<dbReference type="Pfam" id="PF13901">
    <property type="entry name" value="RH_dom"/>
    <property type="match status" value="1"/>
</dbReference>
<evidence type="ECO:0000256" key="6">
    <source>
        <dbReference type="ARBA" id="ARBA00045550"/>
    </source>
</evidence>
<evidence type="ECO:0000256" key="5">
    <source>
        <dbReference type="ARBA" id="ARBA00029450"/>
    </source>
</evidence>